<dbReference type="PANTHER" id="PTHR34203">
    <property type="entry name" value="METHYLTRANSFERASE, FKBM FAMILY PROTEIN"/>
    <property type="match status" value="1"/>
</dbReference>
<dbReference type="NCBIfam" id="TIGR01444">
    <property type="entry name" value="fkbM_fam"/>
    <property type="match status" value="1"/>
</dbReference>
<reference evidence="2" key="1">
    <citation type="journal article" date="2014" name="Front. Microbiol.">
        <title>High frequency of phylogenetically diverse reductive dehalogenase-homologous genes in deep subseafloor sedimentary metagenomes.</title>
        <authorList>
            <person name="Kawai M."/>
            <person name="Futagami T."/>
            <person name="Toyoda A."/>
            <person name="Takaki Y."/>
            <person name="Nishi S."/>
            <person name="Hori S."/>
            <person name="Arai W."/>
            <person name="Tsubouchi T."/>
            <person name="Morono Y."/>
            <person name="Uchiyama I."/>
            <person name="Ito T."/>
            <person name="Fujiyama A."/>
            <person name="Inagaki F."/>
            <person name="Takami H."/>
        </authorList>
    </citation>
    <scope>NUCLEOTIDE SEQUENCE</scope>
    <source>
        <strain evidence="2">Expedition CK06-06</strain>
    </source>
</reference>
<dbReference type="SUPFAM" id="SSF53335">
    <property type="entry name" value="S-adenosyl-L-methionine-dependent methyltransferases"/>
    <property type="match status" value="1"/>
</dbReference>
<dbReference type="InterPro" id="IPR052514">
    <property type="entry name" value="SAM-dependent_MTase"/>
</dbReference>
<dbReference type="Gene3D" id="3.40.50.150">
    <property type="entry name" value="Vaccinia Virus protein VP39"/>
    <property type="match status" value="1"/>
</dbReference>
<dbReference type="EMBL" id="BARV01023724">
    <property type="protein sequence ID" value="GAI40028.1"/>
    <property type="molecule type" value="Genomic_DNA"/>
</dbReference>
<comment type="caution">
    <text evidence="2">The sequence shown here is derived from an EMBL/GenBank/DDBJ whole genome shotgun (WGS) entry which is preliminary data.</text>
</comment>
<evidence type="ECO:0000313" key="2">
    <source>
        <dbReference type="EMBL" id="GAI40028.1"/>
    </source>
</evidence>
<proteinExistence type="predicted"/>
<accession>X1N8V4</accession>
<name>X1N8V4_9ZZZZ</name>
<organism evidence="2">
    <name type="scientific">marine sediment metagenome</name>
    <dbReference type="NCBI Taxonomy" id="412755"/>
    <lineage>
        <taxon>unclassified sequences</taxon>
        <taxon>metagenomes</taxon>
        <taxon>ecological metagenomes</taxon>
    </lineage>
</organism>
<dbReference type="InterPro" id="IPR006342">
    <property type="entry name" value="FkbM_mtfrase"/>
</dbReference>
<feature type="domain" description="Methyltransferase FkbM" evidence="1">
    <location>
        <begin position="25"/>
        <end position="195"/>
    </location>
</feature>
<gene>
    <name evidence="2" type="ORF">S06H3_38867</name>
</gene>
<evidence type="ECO:0000259" key="1">
    <source>
        <dbReference type="Pfam" id="PF05050"/>
    </source>
</evidence>
<dbReference type="PANTHER" id="PTHR34203:SF15">
    <property type="entry name" value="SLL1173 PROTEIN"/>
    <property type="match status" value="1"/>
</dbReference>
<dbReference type="InterPro" id="IPR029063">
    <property type="entry name" value="SAM-dependent_MTases_sf"/>
</dbReference>
<dbReference type="Pfam" id="PF05050">
    <property type="entry name" value="Methyltransf_21"/>
    <property type="match status" value="1"/>
</dbReference>
<sequence>MSGIVTTRGDTAIPRELGHRRIFIDCGAHCGCSMKQFQKTIGSSAGKDYEIHSFECNPEFAPLWVNASEANSNVHFHNAAVWTNNGTMDFFLCTVSTHDGSSLLKEKKTGEINKTAPVTVETVDLNAWLRENALETDEIILKLDIEGAEYAVLEHLFNEGSLQWVNRLLIEWHWHKVGISKQEHDRVVSLVYEAGVSLDEKEWCAQEHCVAKYKN</sequence>
<dbReference type="AlphaFoldDB" id="X1N8V4"/>
<protein>
    <recommendedName>
        <fullName evidence="1">Methyltransferase FkbM domain-containing protein</fullName>
    </recommendedName>
</protein>